<reference evidence="1" key="1">
    <citation type="submission" date="2024-03" db="EMBL/GenBank/DDBJ databases">
        <title>Eukaryotic viruses encode the ribosomal protein eL40.</title>
        <authorList>
            <person name="Thomy J."/>
            <person name="Schvarcz C.R."/>
            <person name="McBeain K.A."/>
            <person name="Edwards K.F."/>
            <person name="Steward G.F."/>
        </authorList>
    </citation>
    <scope>NUCLEOTIDE SEQUENCE</scope>
    <source>
        <strain evidence="1">FloV-SA2</strain>
    </source>
</reference>
<sequence length="257" mass="29819">MKIPFLKFIHSGLLTGMPSLLYNPYSKLSLNVPLTISPNSLYINFKLTEKESSYINEYVKRQSSLELVPISLFPNEKATNYLSVNIYNCTSPVFLNGNVSTTRCEINTYVKDQDGNYGTVILDYLSNGLSMDPVNIFKQKDKTNYLKNGKNNFVINCESSGTDNIFLNLQFCNINATIFKLNNQLTKYSDYIYYKNGIYDKLYYDNSLVNAVTLAPFYYEDFEFNYIDLSFNKFDSMFYFNESIQFVGSMWNNLYKL</sequence>
<accession>A0AB39JE50</accession>
<gene>
    <name evidence="1" type="ORF">FloV-SA2_00071</name>
</gene>
<dbReference type="EMBL" id="PP542043">
    <property type="protein sequence ID" value="XDO01894.1"/>
    <property type="molecule type" value="Genomic_DNA"/>
</dbReference>
<organism evidence="1">
    <name type="scientific">Florenciella sp. virus SA2</name>
    <dbReference type="NCBI Taxonomy" id="3240092"/>
    <lineage>
        <taxon>Viruses</taxon>
    </lineage>
</organism>
<proteinExistence type="predicted"/>
<evidence type="ECO:0000313" key="1">
    <source>
        <dbReference type="EMBL" id="XDO01894.1"/>
    </source>
</evidence>
<protein>
    <submittedName>
        <fullName evidence="1">Uncharacterized protein</fullName>
    </submittedName>
</protein>
<name>A0AB39JE50_9VIRU</name>